<evidence type="ECO:0000256" key="5">
    <source>
        <dbReference type="SAM" id="Coils"/>
    </source>
</evidence>
<keyword evidence="3 7" id="KW-1133">Transmembrane helix</keyword>
<feature type="transmembrane region" description="Helical" evidence="7">
    <location>
        <begin position="46"/>
        <end position="66"/>
    </location>
</feature>
<comment type="subcellular location">
    <subcellularLocation>
        <location evidence="1">Membrane</location>
        <topology evidence="1">Single-pass membrane protein</topology>
    </subcellularLocation>
</comment>
<evidence type="ECO:0000313" key="9">
    <source>
        <dbReference type="Proteomes" id="UP000800235"/>
    </source>
</evidence>
<dbReference type="GO" id="GO:0071944">
    <property type="term" value="C:cell periphery"/>
    <property type="evidence" value="ECO:0007669"/>
    <property type="project" value="UniProtKB-ARBA"/>
</dbReference>
<dbReference type="AlphaFoldDB" id="A0A9P4P3L1"/>
<evidence type="ECO:0000313" key="8">
    <source>
        <dbReference type="EMBL" id="KAF2436128.1"/>
    </source>
</evidence>
<evidence type="ECO:0000256" key="3">
    <source>
        <dbReference type="ARBA" id="ARBA00022989"/>
    </source>
</evidence>
<evidence type="ECO:0000256" key="1">
    <source>
        <dbReference type="ARBA" id="ARBA00004167"/>
    </source>
</evidence>
<comment type="caution">
    <text evidence="8">The sequence shown here is derived from an EMBL/GenBank/DDBJ whole genome shotgun (WGS) entry which is preliminary data.</text>
</comment>
<evidence type="ECO:0000256" key="4">
    <source>
        <dbReference type="ARBA" id="ARBA00023136"/>
    </source>
</evidence>
<reference evidence="8" key="1">
    <citation type="journal article" date="2020" name="Stud. Mycol.">
        <title>101 Dothideomycetes genomes: a test case for predicting lifestyles and emergence of pathogens.</title>
        <authorList>
            <person name="Haridas S."/>
            <person name="Albert R."/>
            <person name="Binder M."/>
            <person name="Bloem J."/>
            <person name="Labutti K."/>
            <person name="Salamov A."/>
            <person name="Andreopoulos B."/>
            <person name="Baker S."/>
            <person name="Barry K."/>
            <person name="Bills G."/>
            <person name="Bluhm B."/>
            <person name="Cannon C."/>
            <person name="Castanera R."/>
            <person name="Culley D."/>
            <person name="Daum C."/>
            <person name="Ezra D."/>
            <person name="Gonzalez J."/>
            <person name="Henrissat B."/>
            <person name="Kuo A."/>
            <person name="Liang C."/>
            <person name="Lipzen A."/>
            <person name="Lutzoni F."/>
            <person name="Magnuson J."/>
            <person name="Mondo S."/>
            <person name="Nolan M."/>
            <person name="Ohm R."/>
            <person name="Pangilinan J."/>
            <person name="Park H.-J."/>
            <person name="Ramirez L."/>
            <person name="Alfaro M."/>
            <person name="Sun H."/>
            <person name="Tritt A."/>
            <person name="Yoshinaga Y."/>
            <person name="Zwiers L.-H."/>
            <person name="Turgeon B."/>
            <person name="Goodwin S."/>
            <person name="Spatafora J."/>
            <person name="Crous P."/>
            <person name="Grigoriev I."/>
        </authorList>
    </citation>
    <scope>NUCLEOTIDE SEQUENCE</scope>
    <source>
        <strain evidence="8">CBS 130266</strain>
    </source>
</reference>
<evidence type="ECO:0000256" key="7">
    <source>
        <dbReference type="SAM" id="Phobius"/>
    </source>
</evidence>
<accession>A0A9P4P3L1</accession>
<dbReference type="Proteomes" id="UP000800235">
    <property type="component" value="Unassembled WGS sequence"/>
</dbReference>
<feature type="coiled-coil region" evidence="5">
    <location>
        <begin position="229"/>
        <end position="269"/>
    </location>
</feature>
<evidence type="ECO:0000256" key="2">
    <source>
        <dbReference type="ARBA" id="ARBA00022692"/>
    </source>
</evidence>
<keyword evidence="9" id="KW-1185">Reference proteome</keyword>
<keyword evidence="2 7" id="KW-0812">Transmembrane</keyword>
<keyword evidence="4 7" id="KW-0472">Membrane</keyword>
<name>A0A9P4P3L1_9PEZI</name>
<sequence length="272" mass="29567">MTLLVRINAKIILVAKKTSSTNTSPTNGPAGSIQQTSSGLPTGAKAGIGIGVALFSLFLLLCLYLIRRRREKATSRHAPYKEPKANTSELLGVQRYEAGGTPIIRPKEIVEVGEPEASELDGNPLSGPNEQERRLPNTRALLSSAGPVPTWHELSPTEDSTSPRSEVPSASHPTLPSQDSPRPEGPSTSQEQAATSPANPTTGVPIPTAEVPASQVQDTPNPHRTDTELTRLQKEMQELKERKMRLRELEALESRERELQRAIEERQRQSGG</sequence>
<dbReference type="GO" id="GO:0016020">
    <property type="term" value="C:membrane"/>
    <property type="evidence" value="ECO:0007669"/>
    <property type="project" value="UniProtKB-SubCell"/>
</dbReference>
<proteinExistence type="predicted"/>
<gene>
    <name evidence="8" type="ORF">EJ08DRAFT_227494</name>
</gene>
<dbReference type="PANTHER" id="PTHR15549">
    <property type="entry name" value="PAIRED IMMUNOGLOBULIN-LIKE TYPE 2 RECEPTOR"/>
    <property type="match status" value="1"/>
</dbReference>
<keyword evidence="5" id="KW-0175">Coiled coil</keyword>
<evidence type="ECO:0000256" key="6">
    <source>
        <dbReference type="SAM" id="MobiDB-lite"/>
    </source>
</evidence>
<dbReference type="EMBL" id="MU007011">
    <property type="protein sequence ID" value="KAF2436128.1"/>
    <property type="molecule type" value="Genomic_DNA"/>
</dbReference>
<organism evidence="8 9">
    <name type="scientific">Tothia fuscella</name>
    <dbReference type="NCBI Taxonomy" id="1048955"/>
    <lineage>
        <taxon>Eukaryota</taxon>
        <taxon>Fungi</taxon>
        <taxon>Dikarya</taxon>
        <taxon>Ascomycota</taxon>
        <taxon>Pezizomycotina</taxon>
        <taxon>Dothideomycetes</taxon>
        <taxon>Pleosporomycetidae</taxon>
        <taxon>Venturiales</taxon>
        <taxon>Cylindrosympodiaceae</taxon>
        <taxon>Tothia</taxon>
    </lineage>
</organism>
<protein>
    <submittedName>
        <fullName evidence="8">Uncharacterized protein</fullName>
    </submittedName>
</protein>
<feature type="region of interest" description="Disordered" evidence="6">
    <location>
        <begin position="142"/>
        <end position="227"/>
    </location>
</feature>
<feature type="compositionally biased region" description="Polar residues" evidence="6">
    <location>
        <begin position="171"/>
        <end position="202"/>
    </location>
</feature>
<dbReference type="InterPro" id="IPR051694">
    <property type="entry name" value="Immunoregulatory_rcpt-like"/>
</dbReference>